<dbReference type="Pfam" id="PF03123">
    <property type="entry name" value="CAT_RBD"/>
    <property type="match status" value="1"/>
</dbReference>
<accession>A0A0Q3VFL0</accession>
<dbReference type="GO" id="GO:0006355">
    <property type="term" value="P:regulation of DNA-templated transcription"/>
    <property type="evidence" value="ECO:0007669"/>
    <property type="project" value="InterPro"/>
</dbReference>
<dbReference type="Gene3D" id="2.30.24.10">
    <property type="entry name" value="CAT RNA-binding domain"/>
    <property type="match status" value="1"/>
</dbReference>
<organism evidence="3 4">
    <name type="scientific">Cytobacillus solani</name>
    <dbReference type="NCBI Taxonomy" id="1637975"/>
    <lineage>
        <taxon>Bacteria</taxon>
        <taxon>Bacillati</taxon>
        <taxon>Bacillota</taxon>
        <taxon>Bacilli</taxon>
        <taxon>Bacillales</taxon>
        <taxon>Bacillaceae</taxon>
        <taxon>Cytobacillus</taxon>
    </lineage>
</organism>
<dbReference type="InterPro" id="IPR050661">
    <property type="entry name" value="BglG_antiterminators"/>
</dbReference>
<dbReference type="InterPro" id="IPR036650">
    <property type="entry name" value="CAT_RNA-bd_dom_sf"/>
</dbReference>
<gene>
    <name evidence="3" type="ORF">AN957_03760</name>
</gene>
<feature type="domain" description="PRD" evidence="2">
    <location>
        <begin position="61"/>
        <end position="166"/>
    </location>
</feature>
<dbReference type="EMBL" id="LJIX01000006">
    <property type="protein sequence ID" value="KQL17810.1"/>
    <property type="molecule type" value="Genomic_DNA"/>
</dbReference>
<dbReference type="InterPro" id="IPR004341">
    <property type="entry name" value="CAT_RNA-bd_dom"/>
</dbReference>
<reference evidence="3 4" key="1">
    <citation type="submission" date="2015-09" db="EMBL/GenBank/DDBJ databases">
        <title>Genome sequencing project for genomic taxonomy and phylogenomics of Bacillus-like bacteria.</title>
        <authorList>
            <person name="Liu B."/>
            <person name="Wang J."/>
            <person name="Zhu Y."/>
            <person name="Liu G."/>
            <person name="Chen Q."/>
            <person name="Chen Z."/>
            <person name="Lan J."/>
            <person name="Che J."/>
            <person name="Ge C."/>
            <person name="Shi H."/>
            <person name="Pan Z."/>
            <person name="Liu X."/>
        </authorList>
    </citation>
    <scope>NUCLEOTIDE SEQUENCE [LARGE SCALE GENOMIC DNA]</scope>
    <source>
        <strain evidence="3 4">FJAT-18043</strain>
    </source>
</reference>
<evidence type="ECO:0000313" key="4">
    <source>
        <dbReference type="Proteomes" id="UP000050996"/>
    </source>
</evidence>
<keyword evidence="4" id="KW-1185">Reference proteome</keyword>
<dbReference type="PANTHER" id="PTHR30185:SF15">
    <property type="entry name" value="CRYPTIC BETA-GLUCOSIDE BGL OPERON ANTITERMINATOR"/>
    <property type="match status" value="1"/>
</dbReference>
<protein>
    <submittedName>
        <fullName evidence="3">Levansucrase</fullName>
    </submittedName>
</protein>
<feature type="domain" description="PRD" evidence="2">
    <location>
        <begin position="167"/>
        <end position="272"/>
    </location>
</feature>
<sequence>MKIKKVLNNNAVIVLDDGKEKVAVGAGIAFNKKRNDIVNVNKIEKIFVMRENDKLEQLLSRIPEEHFTISEEIITYAERHMGTKLNEHIHIVLTDHLSFAIERSRDGIEINNKLLHEIKILYQKEFEIGLWALKHIKEVCQVDMPIDEAAFIALHLHTMKPHGGDLHQTVRQTAIIRDMVQSIKNHLSIAVEENDISYHRLITHLRFTLTRLSQYAPHSMDEEMIVMIQKKFPVSYNYAKEIAKDLLNLHGINLPDQELGYITLHIERLRKR</sequence>
<keyword evidence="1" id="KW-0677">Repeat</keyword>
<dbReference type="InterPro" id="IPR011608">
    <property type="entry name" value="PRD"/>
</dbReference>
<comment type="caution">
    <text evidence="3">The sequence shown here is derived from an EMBL/GenBank/DDBJ whole genome shotgun (WGS) entry which is preliminary data.</text>
</comment>
<dbReference type="InterPro" id="IPR036634">
    <property type="entry name" value="PRD_sf"/>
</dbReference>
<dbReference type="PANTHER" id="PTHR30185">
    <property type="entry name" value="CRYPTIC BETA-GLUCOSIDE BGL OPERON ANTITERMINATOR"/>
    <property type="match status" value="1"/>
</dbReference>
<dbReference type="Gene3D" id="1.10.1790.10">
    <property type="entry name" value="PRD domain"/>
    <property type="match status" value="2"/>
</dbReference>
<dbReference type="Pfam" id="PF00874">
    <property type="entry name" value="PRD"/>
    <property type="match status" value="2"/>
</dbReference>
<dbReference type="PATRIC" id="fig|1637975.4.peg.423"/>
<dbReference type="SUPFAM" id="SSF63520">
    <property type="entry name" value="PTS-regulatory domain, PRD"/>
    <property type="match status" value="2"/>
</dbReference>
<dbReference type="SMART" id="SM01061">
    <property type="entry name" value="CAT_RBD"/>
    <property type="match status" value="1"/>
</dbReference>
<dbReference type="AlphaFoldDB" id="A0A0Q3VFL0"/>
<proteinExistence type="predicted"/>
<dbReference type="PROSITE" id="PS51372">
    <property type="entry name" value="PRD_2"/>
    <property type="match status" value="2"/>
</dbReference>
<dbReference type="STRING" id="1637975.AN957_03760"/>
<dbReference type="GO" id="GO:0003723">
    <property type="term" value="F:RNA binding"/>
    <property type="evidence" value="ECO:0007669"/>
    <property type="project" value="InterPro"/>
</dbReference>
<evidence type="ECO:0000256" key="1">
    <source>
        <dbReference type="ARBA" id="ARBA00022737"/>
    </source>
</evidence>
<dbReference type="Proteomes" id="UP000050996">
    <property type="component" value="Unassembled WGS sequence"/>
</dbReference>
<evidence type="ECO:0000313" key="3">
    <source>
        <dbReference type="EMBL" id="KQL17810.1"/>
    </source>
</evidence>
<evidence type="ECO:0000259" key="2">
    <source>
        <dbReference type="PROSITE" id="PS51372"/>
    </source>
</evidence>
<dbReference type="RefSeq" id="WP_053479231.1">
    <property type="nucleotide sequence ID" value="NZ_CP041305.1"/>
</dbReference>
<dbReference type="SUPFAM" id="SSF50151">
    <property type="entry name" value="SacY-like RNA-binding domain"/>
    <property type="match status" value="1"/>
</dbReference>
<name>A0A0Q3VFL0_9BACI</name>